<dbReference type="Proteomes" id="UP001516023">
    <property type="component" value="Unassembled WGS sequence"/>
</dbReference>
<name>A0ABD3QP40_9STRA</name>
<dbReference type="AlphaFoldDB" id="A0ABD3QP40"/>
<protein>
    <submittedName>
        <fullName evidence="1">Uncharacterized protein</fullName>
    </submittedName>
</protein>
<proteinExistence type="predicted"/>
<dbReference type="EMBL" id="JABMIG020000023">
    <property type="protein sequence ID" value="KAL3801947.1"/>
    <property type="molecule type" value="Genomic_DNA"/>
</dbReference>
<evidence type="ECO:0000313" key="2">
    <source>
        <dbReference type="Proteomes" id="UP001516023"/>
    </source>
</evidence>
<sequence>MTDFVAVFLACMNNPSEIITPTQCCQSPKQSHIQNDSIVTSCVARVLSHHHSKISATGLVEVLSAELAVIDLLWGLFTKRRGWTQKEE</sequence>
<keyword evidence="2" id="KW-1185">Reference proteome</keyword>
<gene>
    <name evidence="1" type="ORF">HJC23_010291</name>
</gene>
<accession>A0ABD3QP40</accession>
<organism evidence="1 2">
    <name type="scientific">Cyclotella cryptica</name>
    <dbReference type="NCBI Taxonomy" id="29204"/>
    <lineage>
        <taxon>Eukaryota</taxon>
        <taxon>Sar</taxon>
        <taxon>Stramenopiles</taxon>
        <taxon>Ochrophyta</taxon>
        <taxon>Bacillariophyta</taxon>
        <taxon>Coscinodiscophyceae</taxon>
        <taxon>Thalassiosirophycidae</taxon>
        <taxon>Stephanodiscales</taxon>
        <taxon>Stephanodiscaceae</taxon>
        <taxon>Cyclotella</taxon>
    </lineage>
</organism>
<evidence type="ECO:0000313" key="1">
    <source>
        <dbReference type="EMBL" id="KAL3801947.1"/>
    </source>
</evidence>
<comment type="caution">
    <text evidence="1">The sequence shown here is derived from an EMBL/GenBank/DDBJ whole genome shotgun (WGS) entry which is preliminary data.</text>
</comment>
<reference evidence="1 2" key="1">
    <citation type="journal article" date="2020" name="G3 (Bethesda)">
        <title>Improved Reference Genome for Cyclotella cryptica CCMP332, a Model for Cell Wall Morphogenesis, Salinity Adaptation, and Lipid Production in Diatoms (Bacillariophyta).</title>
        <authorList>
            <person name="Roberts W.R."/>
            <person name="Downey K.M."/>
            <person name="Ruck E.C."/>
            <person name="Traller J.C."/>
            <person name="Alverson A.J."/>
        </authorList>
    </citation>
    <scope>NUCLEOTIDE SEQUENCE [LARGE SCALE GENOMIC DNA]</scope>
    <source>
        <strain evidence="1 2">CCMP332</strain>
    </source>
</reference>